<name>A0A8S5SDA1_9CAUD</name>
<reference evidence="1" key="1">
    <citation type="journal article" date="2021" name="Proc. Natl. Acad. Sci. U.S.A.">
        <title>A Catalog of Tens of Thousands of Viruses from Human Metagenomes Reveals Hidden Associations with Chronic Diseases.</title>
        <authorList>
            <person name="Tisza M.J."/>
            <person name="Buck C.B."/>
        </authorList>
    </citation>
    <scope>NUCLEOTIDE SEQUENCE</scope>
    <source>
        <strain evidence="1">CtrCv3</strain>
    </source>
</reference>
<protein>
    <submittedName>
        <fullName evidence="1">Uncharacterized protein</fullName>
    </submittedName>
</protein>
<dbReference type="EMBL" id="BK032572">
    <property type="protein sequence ID" value="DAF48698.1"/>
    <property type="molecule type" value="Genomic_DNA"/>
</dbReference>
<organism evidence="1">
    <name type="scientific">Siphoviridae sp. ctrCv3</name>
    <dbReference type="NCBI Taxonomy" id="2827954"/>
    <lineage>
        <taxon>Viruses</taxon>
        <taxon>Duplodnaviria</taxon>
        <taxon>Heunggongvirae</taxon>
        <taxon>Uroviricota</taxon>
        <taxon>Caudoviricetes</taxon>
    </lineage>
</organism>
<sequence>MDISKANKKRTSLCRSSAGLWEQEKKVKNMWLIDAESPQNGIYVSDLVIEEMKKIPTVDAVPYALFDDLLKHLCEMCNEELYGHCHRCRWNEYRKEGKDNAPD</sequence>
<accession>A0A8S5SDA1</accession>
<evidence type="ECO:0000313" key="1">
    <source>
        <dbReference type="EMBL" id="DAF48698.1"/>
    </source>
</evidence>
<proteinExistence type="predicted"/>